<gene>
    <name evidence="2" type="ORF">KDW_52290</name>
</gene>
<organism evidence="2 3">
    <name type="scientific">Dictyobacter vulcani</name>
    <dbReference type="NCBI Taxonomy" id="2607529"/>
    <lineage>
        <taxon>Bacteria</taxon>
        <taxon>Bacillati</taxon>
        <taxon>Chloroflexota</taxon>
        <taxon>Ktedonobacteria</taxon>
        <taxon>Ktedonobacterales</taxon>
        <taxon>Dictyobacteraceae</taxon>
        <taxon>Dictyobacter</taxon>
    </lineage>
</organism>
<protein>
    <submittedName>
        <fullName evidence="2">Uncharacterized protein</fullName>
    </submittedName>
</protein>
<accession>A0A5J4KX12</accession>
<keyword evidence="1" id="KW-1133">Transmembrane helix</keyword>
<evidence type="ECO:0000313" key="2">
    <source>
        <dbReference type="EMBL" id="GER91067.1"/>
    </source>
</evidence>
<sequence>MFNSKNAQSVESYPEFLENVDVEELSDLQLQVVYGGHGSCGGSCGGYGGSCGGYGGSCGSCGSCIGAVVVAAAVADIAIIITTIITVNS</sequence>
<keyword evidence="1" id="KW-0812">Transmembrane</keyword>
<proteinExistence type="predicted"/>
<dbReference type="Proteomes" id="UP000326912">
    <property type="component" value="Unassembled WGS sequence"/>
</dbReference>
<keyword evidence="3" id="KW-1185">Reference proteome</keyword>
<reference evidence="2 3" key="1">
    <citation type="submission" date="2019-10" db="EMBL/GenBank/DDBJ databases">
        <title>Dictyobacter vulcani sp. nov., within the class Ktedonobacteria, isolated from soil of volcanic Mt. Zao.</title>
        <authorList>
            <person name="Zheng Y."/>
            <person name="Wang C.M."/>
            <person name="Sakai Y."/>
            <person name="Abe K."/>
            <person name="Yokota A."/>
            <person name="Yabe S."/>
        </authorList>
    </citation>
    <scope>NUCLEOTIDE SEQUENCE [LARGE SCALE GENOMIC DNA]</scope>
    <source>
        <strain evidence="2 3">W12</strain>
    </source>
</reference>
<dbReference type="EMBL" id="BKZW01000003">
    <property type="protein sequence ID" value="GER91067.1"/>
    <property type="molecule type" value="Genomic_DNA"/>
</dbReference>
<dbReference type="RefSeq" id="WP_162005606.1">
    <property type="nucleotide sequence ID" value="NZ_BKZW01000003.1"/>
</dbReference>
<keyword evidence="1" id="KW-0472">Membrane</keyword>
<name>A0A5J4KX12_9CHLR</name>
<feature type="transmembrane region" description="Helical" evidence="1">
    <location>
        <begin position="65"/>
        <end position="87"/>
    </location>
</feature>
<evidence type="ECO:0000256" key="1">
    <source>
        <dbReference type="SAM" id="Phobius"/>
    </source>
</evidence>
<comment type="caution">
    <text evidence="2">The sequence shown here is derived from an EMBL/GenBank/DDBJ whole genome shotgun (WGS) entry which is preliminary data.</text>
</comment>
<dbReference type="AlphaFoldDB" id="A0A5J4KX12"/>
<evidence type="ECO:0000313" key="3">
    <source>
        <dbReference type="Proteomes" id="UP000326912"/>
    </source>
</evidence>